<keyword evidence="4" id="KW-0804">Transcription</keyword>
<dbReference type="GO" id="GO:0032993">
    <property type="term" value="C:protein-DNA complex"/>
    <property type="evidence" value="ECO:0007669"/>
    <property type="project" value="TreeGrafter"/>
</dbReference>
<evidence type="ECO:0000256" key="4">
    <source>
        <dbReference type="ARBA" id="ARBA00023163"/>
    </source>
</evidence>
<evidence type="ECO:0000313" key="7">
    <source>
        <dbReference type="Proteomes" id="UP000316304"/>
    </source>
</evidence>
<dbReference type="AlphaFoldDB" id="A0A5C6BZB8"/>
<dbReference type="PANTHER" id="PTHR30346">
    <property type="entry name" value="TRANSCRIPTIONAL DUAL REGULATOR HCAR-RELATED"/>
    <property type="match status" value="1"/>
</dbReference>
<proteinExistence type="inferred from homology"/>
<dbReference type="CDD" id="cd05466">
    <property type="entry name" value="PBP2_LTTR_substrate"/>
    <property type="match status" value="1"/>
</dbReference>
<keyword evidence="3" id="KW-0238">DNA-binding</keyword>
<keyword evidence="7" id="KW-1185">Reference proteome</keyword>
<dbReference type="InterPro" id="IPR005119">
    <property type="entry name" value="LysR_subst-bd"/>
</dbReference>
<accession>A0A5C6BZB8</accession>
<dbReference type="SUPFAM" id="SSF46785">
    <property type="entry name" value="Winged helix' DNA-binding domain"/>
    <property type="match status" value="1"/>
</dbReference>
<dbReference type="EMBL" id="SJPT01000014">
    <property type="protein sequence ID" value="TWU17202.1"/>
    <property type="molecule type" value="Genomic_DNA"/>
</dbReference>
<dbReference type="Proteomes" id="UP000316304">
    <property type="component" value="Unassembled WGS sequence"/>
</dbReference>
<name>A0A5C6BZB8_9BACT</name>
<evidence type="ECO:0000256" key="2">
    <source>
        <dbReference type="ARBA" id="ARBA00023015"/>
    </source>
</evidence>
<dbReference type="Pfam" id="PF00126">
    <property type="entry name" value="HTH_1"/>
    <property type="match status" value="1"/>
</dbReference>
<dbReference type="OrthoDB" id="263164at2"/>
<dbReference type="InterPro" id="IPR036388">
    <property type="entry name" value="WH-like_DNA-bd_sf"/>
</dbReference>
<protein>
    <submittedName>
        <fullName evidence="6">HTH-type transcriptional regulator CysB</fullName>
    </submittedName>
</protein>
<evidence type="ECO:0000259" key="5">
    <source>
        <dbReference type="PROSITE" id="PS50931"/>
    </source>
</evidence>
<comment type="caution">
    <text evidence="6">The sequence shown here is derived from an EMBL/GenBank/DDBJ whole genome shotgun (WGS) entry which is preliminary data.</text>
</comment>
<dbReference type="InterPro" id="IPR000847">
    <property type="entry name" value="LysR_HTH_N"/>
</dbReference>
<dbReference type="Pfam" id="PF03466">
    <property type="entry name" value="LysR_substrate"/>
    <property type="match status" value="1"/>
</dbReference>
<comment type="similarity">
    <text evidence="1">Belongs to the LysR transcriptional regulatory family.</text>
</comment>
<dbReference type="SUPFAM" id="SSF53850">
    <property type="entry name" value="Periplasmic binding protein-like II"/>
    <property type="match status" value="1"/>
</dbReference>
<dbReference type="Gene3D" id="1.10.10.10">
    <property type="entry name" value="Winged helix-like DNA-binding domain superfamily/Winged helix DNA-binding domain"/>
    <property type="match status" value="1"/>
</dbReference>
<dbReference type="PANTHER" id="PTHR30346:SF0">
    <property type="entry name" value="HCA OPERON TRANSCRIPTIONAL ACTIVATOR HCAR"/>
    <property type="match status" value="1"/>
</dbReference>
<reference evidence="6 7" key="1">
    <citation type="submission" date="2019-02" db="EMBL/GenBank/DDBJ databases">
        <title>Deep-cultivation of Planctomycetes and their phenomic and genomic characterization uncovers novel biology.</title>
        <authorList>
            <person name="Wiegand S."/>
            <person name="Jogler M."/>
            <person name="Boedeker C."/>
            <person name="Pinto D."/>
            <person name="Vollmers J."/>
            <person name="Rivas-Marin E."/>
            <person name="Kohn T."/>
            <person name="Peeters S.H."/>
            <person name="Heuer A."/>
            <person name="Rast P."/>
            <person name="Oberbeckmann S."/>
            <person name="Bunk B."/>
            <person name="Jeske O."/>
            <person name="Meyerdierks A."/>
            <person name="Storesund J.E."/>
            <person name="Kallscheuer N."/>
            <person name="Luecker S."/>
            <person name="Lage O.M."/>
            <person name="Pohl T."/>
            <person name="Merkel B.J."/>
            <person name="Hornburger P."/>
            <person name="Mueller R.-W."/>
            <person name="Bruemmer F."/>
            <person name="Labrenz M."/>
            <person name="Spormann A.M."/>
            <person name="Op Den Camp H."/>
            <person name="Overmann J."/>
            <person name="Amann R."/>
            <person name="Jetten M.S.M."/>
            <person name="Mascher T."/>
            <person name="Medema M.H."/>
            <person name="Devos D.P."/>
            <person name="Kaster A.-K."/>
            <person name="Ovreas L."/>
            <person name="Rohde M."/>
            <person name="Galperin M.Y."/>
            <person name="Jogler C."/>
        </authorList>
    </citation>
    <scope>NUCLEOTIDE SEQUENCE [LARGE SCALE GENOMIC DNA]</scope>
    <source>
        <strain evidence="6 7">Pla52o</strain>
    </source>
</reference>
<evidence type="ECO:0000256" key="1">
    <source>
        <dbReference type="ARBA" id="ARBA00009437"/>
    </source>
</evidence>
<keyword evidence="2" id="KW-0805">Transcription regulation</keyword>
<gene>
    <name evidence="6" type="primary">cysB</name>
    <name evidence="6" type="ORF">Pla52o_53770</name>
</gene>
<dbReference type="InterPro" id="IPR036390">
    <property type="entry name" value="WH_DNA-bd_sf"/>
</dbReference>
<feature type="domain" description="HTH lysR-type" evidence="5">
    <location>
        <begin position="25"/>
        <end position="82"/>
    </location>
</feature>
<sequence>MTTDAGSKLRLRLLSMSKACQHKKLTLQQLRSLCETARSGSFAAAATALDSSHATVHQHVHALERSFGVKLVDPHERGCTMTESGWLLVELANAVLETTDRLQQTFATTLADLGCNFTIAITPRIFLEDLAPVVAEFCKQSPQTRLTFLEMDAGEIATAVETRRADFGFTPVPLAQDQIRTLDSEASYLLEIRIVGPKDHPLSRRRVIRPNDLIKYPIVNAPGKGFSGLNLESLLDQVTTGPRIVPQATAVFASSQRELVRLGFGLALLAVASSTAPHPEFFERSLNGSFAKVPVRLIRRRGAHWPPAAEDFVRLVRARFSSAP</sequence>
<dbReference type="Gene3D" id="3.40.190.290">
    <property type="match status" value="1"/>
</dbReference>
<dbReference type="GO" id="GO:0003700">
    <property type="term" value="F:DNA-binding transcription factor activity"/>
    <property type="evidence" value="ECO:0007669"/>
    <property type="project" value="InterPro"/>
</dbReference>
<dbReference type="GO" id="GO:0003677">
    <property type="term" value="F:DNA binding"/>
    <property type="evidence" value="ECO:0007669"/>
    <property type="project" value="UniProtKB-KW"/>
</dbReference>
<evidence type="ECO:0000256" key="3">
    <source>
        <dbReference type="ARBA" id="ARBA00023125"/>
    </source>
</evidence>
<organism evidence="6 7">
    <name type="scientific">Novipirellula galeiformis</name>
    <dbReference type="NCBI Taxonomy" id="2528004"/>
    <lineage>
        <taxon>Bacteria</taxon>
        <taxon>Pseudomonadati</taxon>
        <taxon>Planctomycetota</taxon>
        <taxon>Planctomycetia</taxon>
        <taxon>Pirellulales</taxon>
        <taxon>Pirellulaceae</taxon>
        <taxon>Novipirellula</taxon>
    </lineage>
</organism>
<evidence type="ECO:0000313" key="6">
    <source>
        <dbReference type="EMBL" id="TWU17202.1"/>
    </source>
</evidence>
<dbReference type="PROSITE" id="PS50931">
    <property type="entry name" value="HTH_LYSR"/>
    <property type="match status" value="1"/>
</dbReference>